<accession>A0ACC2V3V9</accession>
<dbReference type="Proteomes" id="UP001241377">
    <property type="component" value="Unassembled WGS sequence"/>
</dbReference>
<gene>
    <name evidence="1" type="ORF">QFC19_008177</name>
</gene>
<comment type="caution">
    <text evidence="1">The sequence shown here is derived from an EMBL/GenBank/DDBJ whole genome shotgun (WGS) entry which is preliminary data.</text>
</comment>
<proteinExistence type="predicted"/>
<organism evidence="1 2">
    <name type="scientific">Naganishia cerealis</name>
    <dbReference type="NCBI Taxonomy" id="610337"/>
    <lineage>
        <taxon>Eukaryota</taxon>
        <taxon>Fungi</taxon>
        <taxon>Dikarya</taxon>
        <taxon>Basidiomycota</taxon>
        <taxon>Agaricomycotina</taxon>
        <taxon>Tremellomycetes</taxon>
        <taxon>Filobasidiales</taxon>
        <taxon>Filobasidiaceae</taxon>
        <taxon>Naganishia</taxon>
    </lineage>
</organism>
<sequence>MHVFHPRHLKPPERGEMVSTIKAICKRWGFWTDADAHRISRQQRKNASDGLEFEQGQAATTISQGTDAPRSLDNAGFTSNQPSESRRGIIVFSHSNGSIAHKWLVTLCPEMILKNAFVDPVVFCLWEGGR</sequence>
<evidence type="ECO:0000313" key="2">
    <source>
        <dbReference type="Proteomes" id="UP001241377"/>
    </source>
</evidence>
<name>A0ACC2V3V9_9TREE</name>
<dbReference type="EMBL" id="JASBWR010000118">
    <property type="protein sequence ID" value="KAJ9093800.1"/>
    <property type="molecule type" value="Genomic_DNA"/>
</dbReference>
<reference evidence="1" key="1">
    <citation type="submission" date="2023-04" db="EMBL/GenBank/DDBJ databases">
        <title>Draft Genome sequencing of Naganishia species isolated from polar environments using Oxford Nanopore Technology.</title>
        <authorList>
            <person name="Leo P."/>
            <person name="Venkateswaran K."/>
        </authorList>
    </citation>
    <scope>NUCLEOTIDE SEQUENCE</scope>
    <source>
        <strain evidence="1">MNA-CCFEE 5261</strain>
    </source>
</reference>
<keyword evidence="2" id="KW-1185">Reference proteome</keyword>
<evidence type="ECO:0000313" key="1">
    <source>
        <dbReference type="EMBL" id="KAJ9093800.1"/>
    </source>
</evidence>
<protein>
    <submittedName>
        <fullName evidence="1">Uncharacterized protein</fullName>
    </submittedName>
</protein>